<reference evidence="1 2" key="1">
    <citation type="submission" date="2024-01" db="EMBL/GenBank/DDBJ databases">
        <title>Maribacter spp. originated from different algae showed divergent polysaccharides utilization ability.</title>
        <authorList>
            <person name="Wang H."/>
            <person name="Wu Y."/>
        </authorList>
    </citation>
    <scope>NUCLEOTIDE SEQUENCE [LARGE SCALE GENOMIC DNA]</scope>
    <source>
        <strain evidence="1 2">KPT27_14</strain>
    </source>
</reference>
<dbReference type="RefSeq" id="WP_330072580.1">
    <property type="nucleotide sequence ID" value="NZ_JAZDDF010000138.1"/>
</dbReference>
<name>A0ABU7INF5_9FLAO</name>
<evidence type="ECO:0000313" key="1">
    <source>
        <dbReference type="EMBL" id="MEE1974383.1"/>
    </source>
</evidence>
<protein>
    <submittedName>
        <fullName evidence="1">Uncharacterized protein</fullName>
    </submittedName>
</protein>
<accession>A0ABU7INF5</accession>
<gene>
    <name evidence="1" type="ORF">V1H85_18165</name>
</gene>
<sequence>MKLFENTYLYPPDLKFTDLNTYKSKSNRKKTNTEYGKFALLAMQVPLDDNMVYHSPHYKSHLDIIKD</sequence>
<comment type="caution">
    <text evidence="1">The sequence shown here is derived from an EMBL/GenBank/DDBJ whole genome shotgun (WGS) entry which is preliminary data.</text>
</comment>
<dbReference type="EMBL" id="JAZDDF010000138">
    <property type="protein sequence ID" value="MEE1974383.1"/>
    <property type="molecule type" value="Genomic_DNA"/>
</dbReference>
<feature type="non-terminal residue" evidence="1">
    <location>
        <position position="67"/>
    </location>
</feature>
<evidence type="ECO:0000313" key="2">
    <source>
        <dbReference type="Proteomes" id="UP001343698"/>
    </source>
</evidence>
<proteinExistence type="predicted"/>
<dbReference type="Proteomes" id="UP001343698">
    <property type="component" value="Unassembled WGS sequence"/>
</dbReference>
<keyword evidence="2" id="KW-1185">Reference proteome</keyword>
<organism evidence="1 2">
    <name type="scientific">Maribacter flavus</name>
    <dbReference type="NCBI Taxonomy" id="1658664"/>
    <lineage>
        <taxon>Bacteria</taxon>
        <taxon>Pseudomonadati</taxon>
        <taxon>Bacteroidota</taxon>
        <taxon>Flavobacteriia</taxon>
        <taxon>Flavobacteriales</taxon>
        <taxon>Flavobacteriaceae</taxon>
        <taxon>Maribacter</taxon>
    </lineage>
</organism>